<proteinExistence type="predicted"/>
<keyword evidence="1" id="KW-1185">Reference proteome</keyword>
<evidence type="ECO:0000313" key="2">
    <source>
        <dbReference type="WBParaSite" id="jg3659"/>
    </source>
</evidence>
<accession>A0A915E933</accession>
<dbReference type="WBParaSite" id="jg3659">
    <property type="protein sequence ID" value="jg3659"/>
    <property type="gene ID" value="jg3659"/>
</dbReference>
<organism evidence="1 2">
    <name type="scientific">Ditylenchus dipsaci</name>
    <dbReference type="NCBI Taxonomy" id="166011"/>
    <lineage>
        <taxon>Eukaryota</taxon>
        <taxon>Metazoa</taxon>
        <taxon>Ecdysozoa</taxon>
        <taxon>Nematoda</taxon>
        <taxon>Chromadorea</taxon>
        <taxon>Rhabditida</taxon>
        <taxon>Tylenchina</taxon>
        <taxon>Tylenchomorpha</taxon>
        <taxon>Sphaerularioidea</taxon>
        <taxon>Anguinidae</taxon>
        <taxon>Anguininae</taxon>
        <taxon>Ditylenchus</taxon>
    </lineage>
</organism>
<name>A0A915E933_9BILA</name>
<dbReference type="Proteomes" id="UP000887574">
    <property type="component" value="Unplaced"/>
</dbReference>
<protein>
    <submittedName>
        <fullName evidence="2">Uncharacterized protein</fullName>
    </submittedName>
</protein>
<evidence type="ECO:0000313" key="1">
    <source>
        <dbReference type="Proteomes" id="UP000887574"/>
    </source>
</evidence>
<sequence>MRRFVEKISFKRLGVSTLQQSSIPNFVHPTLIEEYHAKRKLLKKQLKLQPRARRSVTATENGASSVQNSMLAEEELIPAQTMKAIVEMANKLQDMSQLLLNQNSMLVQQIVQMQAAKAATAPAAAGTAPAAAAPAGAAGTAATAPAAAAPLLQYPLKLHHR</sequence>
<reference evidence="2" key="1">
    <citation type="submission" date="2022-11" db="UniProtKB">
        <authorList>
            <consortium name="WormBaseParasite"/>
        </authorList>
    </citation>
    <scope>IDENTIFICATION</scope>
</reference>
<dbReference type="AlphaFoldDB" id="A0A915E933"/>